<protein>
    <submittedName>
        <fullName evidence="1">Uncharacterized protein</fullName>
    </submittedName>
</protein>
<sequence length="86" mass="9929">MRERCTFVCGKIEVISVQAFEEDEEALRKTLQTFREGSNHSLTSIMGQGKSVTAEESIELVRAHLQVPEREEMSDSVERMPTWKER</sequence>
<organism evidence="1 2">
    <name type="scientific">Discina gigas</name>
    <dbReference type="NCBI Taxonomy" id="1032678"/>
    <lineage>
        <taxon>Eukaryota</taxon>
        <taxon>Fungi</taxon>
        <taxon>Dikarya</taxon>
        <taxon>Ascomycota</taxon>
        <taxon>Pezizomycotina</taxon>
        <taxon>Pezizomycetes</taxon>
        <taxon>Pezizales</taxon>
        <taxon>Discinaceae</taxon>
        <taxon>Discina</taxon>
    </lineage>
</organism>
<proteinExistence type="predicted"/>
<dbReference type="Proteomes" id="UP001447188">
    <property type="component" value="Unassembled WGS sequence"/>
</dbReference>
<accession>A0ABR3G2J8</accession>
<keyword evidence="2" id="KW-1185">Reference proteome</keyword>
<gene>
    <name evidence="1" type="ORF">Q9L58_010980</name>
</gene>
<dbReference type="EMBL" id="JBBBZM010001029">
    <property type="protein sequence ID" value="KAL0630174.1"/>
    <property type="molecule type" value="Genomic_DNA"/>
</dbReference>
<comment type="caution">
    <text evidence="1">The sequence shown here is derived from an EMBL/GenBank/DDBJ whole genome shotgun (WGS) entry which is preliminary data.</text>
</comment>
<evidence type="ECO:0000313" key="2">
    <source>
        <dbReference type="Proteomes" id="UP001447188"/>
    </source>
</evidence>
<evidence type="ECO:0000313" key="1">
    <source>
        <dbReference type="EMBL" id="KAL0630174.1"/>
    </source>
</evidence>
<name>A0ABR3G2J8_9PEZI</name>
<reference evidence="1 2" key="1">
    <citation type="submission" date="2024-02" db="EMBL/GenBank/DDBJ databases">
        <title>Discinaceae phylogenomics.</title>
        <authorList>
            <person name="Dirks A.C."/>
            <person name="James T.Y."/>
        </authorList>
    </citation>
    <scope>NUCLEOTIDE SEQUENCE [LARGE SCALE GENOMIC DNA]</scope>
    <source>
        <strain evidence="1 2">ACD0624</strain>
    </source>
</reference>